<evidence type="ECO:0000313" key="2">
    <source>
        <dbReference type="Proteomes" id="UP000050901"/>
    </source>
</evidence>
<protein>
    <submittedName>
        <fullName evidence="1">Uncharacterized protein</fullName>
    </submittedName>
</protein>
<dbReference type="Proteomes" id="UP000050901">
    <property type="component" value="Unassembled WGS sequence"/>
</dbReference>
<organism evidence="1 2">
    <name type="scientific">Limosilactobacillus mucosae DSM 13345</name>
    <dbReference type="NCBI Taxonomy" id="1423771"/>
    <lineage>
        <taxon>Bacteria</taxon>
        <taxon>Bacillati</taxon>
        <taxon>Bacillota</taxon>
        <taxon>Bacilli</taxon>
        <taxon>Lactobacillales</taxon>
        <taxon>Lactobacillaceae</taxon>
        <taxon>Limosilactobacillus</taxon>
    </lineage>
</organism>
<name>A0A0R1P4Y1_LIMMU</name>
<accession>A0A0R1P4Y1</accession>
<reference evidence="1 2" key="1">
    <citation type="journal article" date="2015" name="Genome Announc.">
        <title>Expanding the biotechnology potential of lactobacilli through comparative genomics of 213 strains and associated genera.</title>
        <authorList>
            <person name="Sun Z."/>
            <person name="Harris H.M."/>
            <person name="McCann A."/>
            <person name="Guo C."/>
            <person name="Argimon S."/>
            <person name="Zhang W."/>
            <person name="Yang X."/>
            <person name="Jeffery I.B."/>
            <person name="Cooney J.C."/>
            <person name="Kagawa T.F."/>
            <person name="Liu W."/>
            <person name="Song Y."/>
            <person name="Salvetti E."/>
            <person name="Wrobel A."/>
            <person name="Rasinkangas P."/>
            <person name="Parkhill J."/>
            <person name="Rea M.C."/>
            <person name="O'Sullivan O."/>
            <person name="Ritari J."/>
            <person name="Douillard F.P."/>
            <person name="Paul Ross R."/>
            <person name="Yang R."/>
            <person name="Briner A.E."/>
            <person name="Felis G.E."/>
            <person name="de Vos W.M."/>
            <person name="Barrangou R."/>
            <person name="Klaenhammer T.R."/>
            <person name="Caufield P.W."/>
            <person name="Cui Y."/>
            <person name="Zhang H."/>
            <person name="O'Toole P.W."/>
        </authorList>
    </citation>
    <scope>NUCLEOTIDE SEQUENCE [LARGE SCALE GENOMIC DNA]</scope>
    <source>
        <strain evidence="1 2">DSM 13345</strain>
    </source>
</reference>
<proteinExistence type="predicted"/>
<sequence>MGITLANSPQTTTPVCVFTVCANLQLCLQTKKDHPEPNATVMIFLIDAIS</sequence>
<dbReference type="PATRIC" id="fig|1423771.3.peg.1116"/>
<gene>
    <name evidence="1" type="ORF">FC47_GL001106</name>
</gene>
<comment type="caution">
    <text evidence="1">The sequence shown here is derived from an EMBL/GenBank/DDBJ whole genome shotgun (WGS) entry which is preliminary data.</text>
</comment>
<dbReference type="AlphaFoldDB" id="A0A0R1P4Y1"/>
<dbReference type="EMBL" id="AZEQ01000022">
    <property type="protein sequence ID" value="KRL24019.1"/>
    <property type="molecule type" value="Genomic_DNA"/>
</dbReference>
<evidence type="ECO:0000313" key="1">
    <source>
        <dbReference type="EMBL" id="KRL24019.1"/>
    </source>
</evidence>